<comment type="caution">
    <text evidence="4">The sequence shown here is derived from an EMBL/GenBank/DDBJ whole genome shotgun (WGS) entry which is preliminary data.</text>
</comment>
<name>A0A2T0UAG0_9MICO</name>
<dbReference type="InterPro" id="IPR043839">
    <property type="entry name" value="PafC_HTH"/>
</dbReference>
<evidence type="ECO:0000259" key="3">
    <source>
        <dbReference type="Pfam" id="PF25583"/>
    </source>
</evidence>
<dbReference type="PANTHER" id="PTHR34580:SF1">
    <property type="entry name" value="PROTEIN PAFC"/>
    <property type="match status" value="1"/>
</dbReference>
<dbReference type="Pfam" id="PF19187">
    <property type="entry name" value="HTH_PafC"/>
    <property type="match status" value="1"/>
</dbReference>
<evidence type="ECO:0000313" key="5">
    <source>
        <dbReference type="Proteomes" id="UP000237822"/>
    </source>
</evidence>
<dbReference type="AlphaFoldDB" id="A0A2T0UAG0"/>
<reference evidence="4 5" key="1">
    <citation type="submission" date="2018-03" db="EMBL/GenBank/DDBJ databases">
        <title>Genomic Encyclopedia of Archaeal and Bacterial Type Strains, Phase II (KMG-II): from individual species to whole genera.</title>
        <authorList>
            <person name="Goeker M."/>
        </authorList>
    </citation>
    <scope>NUCLEOTIDE SEQUENCE [LARGE SCALE GENOMIC DNA]</scope>
    <source>
        <strain evidence="4 5">ATCC BAA-1496</strain>
    </source>
</reference>
<evidence type="ECO:0000259" key="1">
    <source>
        <dbReference type="Pfam" id="PF13280"/>
    </source>
</evidence>
<dbReference type="Proteomes" id="UP000237822">
    <property type="component" value="Unassembled WGS sequence"/>
</dbReference>
<dbReference type="InterPro" id="IPR057727">
    <property type="entry name" value="WCX_dom"/>
</dbReference>
<feature type="domain" description="WCX" evidence="3">
    <location>
        <begin position="278"/>
        <end position="342"/>
    </location>
</feature>
<dbReference type="InterPro" id="IPR026881">
    <property type="entry name" value="WYL_dom"/>
</dbReference>
<dbReference type="PANTHER" id="PTHR34580">
    <property type="match status" value="1"/>
</dbReference>
<feature type="domain" description="PafC HTH" evidence="2">
    <location>
        <begin position="8"/>
        <end position="121"/>
    </location>
</feature>
<proteinExistence type="predicted"/>
<evidence type="ECO:0000259" key="2">
    <source>
        <dbReference type="Pfam" id="PF19187"/>
    </source>
</evidence>
<dbReference type="RefSeq" id="WP_106298393.1">
    <property type="nucleotide sequence ID" value="NZ_PVTI01000023.1"/>
</dbReference>
<evidence type="ECO:0000313" key="4">
    <source>
        <dbReference type="EMBL" id="PRY54848.1"/>
    </source>
</evidence>
<dbReference type="InterPro" id="IPR051534">
    <property type="entry name" value="CBASS_pafABC_assoc_protein"/>
</dbReference>
<feature type="domain" description="WYL" evidence="1">
    <location>
        <begin position="145"/>
        <end position="213"/>
    </location>
</feature>
<dbReference type="Pfam" id="PF25583">
    <property type="entry name" value="WCX"/>
    <property type="match status" value="1"/>
</dbReference>
<keyword evidence="4" id="KW-0647">Proteasome</keyword>
<dbReference type="PROSITE" id="PS52050">
    <property type="entry name" value="WYL"/>
    <property type="match status" value="1"/>
</dbReference>
<sequence>MASETATTRVARLLTMVPWLVNRQGIALDEAAEGLGVSVEQLEQDLQLLFLCGYGQMPDELIEADWEEGRVFVGNADTIARPLRLGVDEAVTLIVGLRTLLDVPGLTERDAIERALAKLEAAAGASAEPAARVSVDLADGGVAGELLERARDAVTRHRRVHLTYHVPGRDEATERDVDPMRVVGADGHWYLEGWCHRAQGVRMFRLDRVEALEALDEDGTPPADVSPRDIGESVFSPGEDDLAVTLRLLPGAFWVADYYPVESIEDVVAPEGDAAPTAEEAAPTAGAAAVTAGDAAPARIVTVRTADTAWLERLVLRMGGHVVVLDPPDLAERIATRARTALSPTDHDVD</sequence>
<accession>A0A2T0UAG0</accession>
<dbReference type="InterPro" id="IPR028349">
    <property type="entry name" value="PafC-like"/>
</dbReference>
<dbReference type="EMBL" id="PVTI01000023">
    <property type="protein sequence ID" value="PRY54848.1"/>
    <property type="molecule type" value="Genomic_DNA"/>
</dbReference>
<dbReference type="GO" id="GO:0000502">
    <property type="term" value="C:proteasome complex"/>
    <property type="evidence" value="ECO:0007669"/>
    <property type="project" value="UniProtKB-KW"/>
</dbReference>
<protein>
    <submittedName>
        <fullName evidence="4">Proteasome accessory factor C</fullName>
    </submittedName>
</protein>
<gene>
    <name evidence="4" type="ORF">BCF74_12322</name>
</gene>
<dbReference type="PIRSF" id="PIRSF016838">
    <property type="entry name" value="PafC"/>
    <property type="match status" value="1"/>
</dbReference>
<dbReference type="Pfam" id="PF13280">
    <property type="entry name" value="WYL"/>
    <property type="match status" value="1"/>
</dbReference>
<keyword evidence="5" id="KW-1185">Reference proteome</keyword>
<organism evidence="4 5">
    <name type="scientific">Knoellia remsis</name>
    <dbReference type="NCBI Taxonomy" id="407159"/>
    <lineage>
        <taxon>Bacteria</taxon>
        <taxon>Bacillati</taxon>
        <taxon>Actinomycetota</taxon>
        <taxon>Actinomycetes</taxon>
        <taxon>Micrococcales</taxon>
        <taxon>Intrasporangiaceae</taxon>
        <taxon>Knoellia</taxon>
    </lineage>
</organism>
<dbReference type="OrthoDB" id="3268930at2"/>